<dbReference type="Proteomes" id="UP001641549">
    <property type="component" value="Chromosome UFOv-RH-23may17-C8087"/>
</dbReference>
<dbReference type="EMBL" id="LR797314">
    <property type="protein sequence ID" value="CAB4202587.1"/>
    <property type="molecule type" value="Genomic_DNA"/>
</dbReference>
<keyword evidence="2" id="KW-1185">Reference proteome</keyword>
<protein>
    <submittedName>
        <fullName evidence="1">Uncharacterized protein</fullName>
    </submittedName>
</protein>
<organism evidence="1 2">
    <name type="scientific">uncultured Caudovirales phage</name>
    <dbReference type="NCBI Taxonomy" id="2100421"/>
    <lineage>
        <taxon>Viruses</taxon>
        <taxon>Duplodnaviria</taxon>
        <taxon>Heunggongvirae</taxon>
        <taxon>Uroviricota</taxon>
        <taxon>Caudoviricetes</taxon>
        <taxon>Peduoviridae</taxon>
        <taxon>Maltschvirus</taxon>
        <taxon>Maltschvirus maltsch</taxon>
    </lineage>
</organism>
<name>A0A6J5S2L6_9CAUD</name>
<reference evidence="1" key="1">
    <citation type="submission" date="2020-05" db="EMBL/GenBank/DDBJ databases">
        <authorList>
            <person name="Chiriac C."/>
            <person name="Salcher M."/>
            <person name="Ghai R."/>
            <person name="Kavagutti S V."/>
        </authorList>
    </citation>
    <scope>NUCLEOTIDE SEQUENCE [LARGE SCALE GENOMIC DNA]</scope>
</reference>
<gene>
    <name evidence="1" type="ORF">UFOVP1367_25</name>
</gene>
<evidence type="ECO:0000313" key="1">
    <source>
        <dbReference type="EMBL" id="CAB4202587.1"/>
    </source>
</evidence>
<sequence length="168" mass="19121">MYEINELEDLLKIKENSENRFIRAKANHKPGTKVPTPRIDRSLKLIVPFVTFENGYGSLNNDNWAYAVTYAFRDALDIIYELKDEKTNPHMVWTQGCRLNFLVGDMLNHKDGGVSLQVVSSMPMGWTLDKTFTMGSVTYQSFIQTGLSDFITVSQFEFLAVLINGRAV</sequence>
<proteinExistence type="predicted"/>
<accession>A0A6J5S2L6</accession>
<evidence type="ECO:0000313" key="2">
    <source>
        <dbReference type="Proteomes" id="UP001641549"/>
    </source>
</evidence>